<feature type="binding site" evidence="3">
    <location>
        <begin position="286"/>
        <end position="289"/>
    </location>
    <ligand>
        <name>substrate</name>
    </ligand>
</feature>
<comment type="caution">
    <text evidence="6">The sequence shown here is derived from an EMBL/GenBank/DDBJ whole genome shotgun (WGS) entry which is preliminary data.</text>
</comment>
<feature type="coiled-coil region" evidence="4">
    <location>
        <begin position="580"/>
        <end position="607"/>
    </location>
</feature>
<evidence type="ECO:0000313" key="7">
    <source>
        <dbReference type="Proteomes" id="UP001162031"/>
    </source>
</evidence>
<protein>
    <recommendedName>
        <fullName evidence="5">Myotubularin phosphatase domain-containing protein</fullName>
    </recommendedName>
</protein>
<dbReference type="SUPFAM" id="SSF52799">
    <property type="entry name" value="(Phosphotyrosine protein) phosphatases II"/>
    <property type="match status" value="1"/>
</dbReference>
<dbReference type="InterPro" id="IPR030564">
    <property type="entry name" value="Myotubularin"/>
</dbReference>
<dbReference type="EMBL" id="CANTFL010001452">
    <property type="protein sequence ID" value="CAI5741814.1"/>
    <property type="molecule type" value="Genomic_DNA"/>
</dbReference>
<dbReference type="InterPro" id="IPR016130">
    <property type="entry name" value="Tyr_Pase_AS"/>
</dbReference>
<sequence>MAEEEAVGARGHLIGESDVLAAVASEYLDEHASKKEATGATVCQGRVFMTTFRFQFVPNELDVDHVRRHFLDRSDDDIESFFLIPLGCIASIKKKNLIVEIVTKDLRQLLFRFDAAEVTKIFSVLTTYVFPDKIEFLFAFYHRLSDNMLEEEPLLPCALDWDVYDDQAEWKRQGVCESEKWRISLCNQGFGAIETYPERLVVPVDVTDEVLLDAINFRSLGRIPCLTWLNGVNGASLCRSSQPKVGMSKATSPADESLVAAIASSSLLQDQVQIIDCRPMSSALANRAKGYGVESSVNYKSSSVSFMEIPNIHSMRESMKKLRTLCASPSCDNMRWLGSIEDTKWLVYIRQLLKAGLHVTSLLRAGESVLLHCSHGWDRTSQIASLAQIFVDPYFRSWKGFQVLIEKEWLSFGHPFHLRHSQGEKADTQESPIFVQFLDCVSQLVRIYPSYFEFNEGLLLLVADALHSCRFGTFLFDCKKHRQDVDLENRTASVWTWVNGFRSQLTEQTYVPKKVLSPPLAGLLKRIALWDAMFMHWSGQPLLQEPPVSTNFLTDNAQRTPTWQLPQRVVNALNVALTLKYREARLIQELEERIASLEEKINGHRGSRH</sequence>
<evidence type="ECO:0000256" key="2">
    <source>
        <dbReference type="PIRSR" id="PIRSR630564-1"/>
    </source>
</evidence>
<dbReference type="PANTHER" id="PTHR10807">
    <property type="entry name" value="MYOTUBULARIN-RELATED"/>
    <property type="match status" value="1"/>
</dbReference>
<evidence type="ECO:0000313" key="6">
    <source>
        <dbReference type="EMBL" id="CAI5741814.1"/>
    </source>
</evidence>
<proteinExistence type="inferred from homology"/>
<evidence type="ECO:0000256" key="1">
    <source>
        <dbReference type="ARBA" id="ARBA00007471"/>
    </source>
</evidence>
<feature type="binding site" evidence="3">
    <location>
        <begin position="311"/>
        <end position="312"/>
    </location>
    <ligand>
        <name>substrate</name>
    </ligand>
</feature>
<feature type="active site" description="Phosphocysteine intermediate" evidence="2">
    <location>
        <position position="373"/>
    </location>
</feature>
<dbReference type="PANTHER" id="PTHR10807:SF128">
    <property type="entry name" value="PHOSPHATIDYLINOSITOL-3,5-BISPHOSPHATE 3-PHOSPHATASE"/>
    <property type="match status" value="1"/>
</dbReference>
<dbReference type="PROSITE" id="PS51339">
    <property type="entry name" value="PPASE_MYOTUBULARIN"/>
    <property type="match status" value="1"/>
</dbReference>
<dbReference type="InterPro" id="IPR011993">
    <property type="entry name" value="PH-like_dom_sf"/>
</dbReference>
<dbReference type="GO" id="GO:0005737">
    <property type="term" value="C:cytoplasm"/>
    <property type="evidence" value="ECO:0007669"/>
    <property type="project" value="TreeGrafter"/>
</dbReference>
<evidence type="ECO:0000256" key="4">
    <source>
        <dbReference type="SAM" id="Coils"/>
    </source>
</evidence>
<dbReference type="AlphaFoldDB" id="A0AAV0V2C5"/>
<dbReference type="Gene3D" id="2.30.29.30">
    <property type="entry name" value="Pleckstrin-homology domain (PH domain)/Phosphotyrosine-binding domain (PTB)"/>
    <property type="match status" value="1"/>
</dbReference>
<comment type="similarity">
    <text evidence="1">Belongs to the protein-tyrosine phosphatase family. Non-receptor class myotubularin subfamily.</text>
</comment>
<feature type="binding site" evidence="3">
    <location>
        <begin position="373"/>
        <end position="379"/>
    </location>
    <ligand>
        <name>substrate</name>
    </ligand>
</feature>
<feature type="domain" description="Myotubularin phosphatase" evidence="5">
    <location>
        <begin position="160"/>
        <end position="534"/>
    </location>
</feature>
<accession>A0AAV0V2C5</accession>
<dbReference type="InterPro" id="IPR029021">
    <property type="entry name" value="Prot-tyrosine_phosphatase-like"/>
</dbReference>
<dbReference type="PROSITE" id="PS00383">
    <property type="entry name" value="TYR_PHOSPHATASE_1"/>
    <property type="match status" value="1"/>
</dbReference>
<name>A0AAV0V2C5_HYABA</name>
<dbReference type="InterPro" id="IPR010569">
    <property type="entry name" value="Myotubularin-like_Pase_dom"/>
</dbReference>
<evidence type="ECO:0000259" key="5">
    <source>
        <dbReference type="PROSITE" id="PS51339"/>
    </source>
</evidence>
<keyword evidence="7" id="KW-1185">Reference proteome</keyword>
<gene>
    <name evidence="6" type="ORF">HBR001_LOCUS8665</name>
</gene>
<keyword evidence="4" id="KW-0175">Coiled coil</keyword>
<organism evidence="6 7">
    <name type="scientific">Hyaloperonospora brassicae</name>
    <name type="common">Brassica downy mildew</name>
    <name type="synonym">Peronospora brassicae</name>
    <dbReference type="NCBI Taxonomy" id="162125"/>
    <lineage>
        <taxon>Eukaryota</taxon>
        <taxon>Sar</taxon>
        <taxon>Stramenopiles</taxon>
        <taxon>Oomycota</taxon>
        <taxon>Peronosporomycetes</taxon>
        <taxon>Peronosporales</taxon>
        <taxon>Peronosporaceae</taxon>
        <taxon>Hyaloperonospora</taxon>
    </lineage>
</organism>
<dbReference type="Pfam" id="PF06602">
    <property type="entry name" value="Myotub-related"/>
    <property type="match status" value="1"/>
</dbReference>
<dbReference type="CDD" id="cd14507">
    <property type="entry name" value="PTP-MTM-like"/>
    <property type="match status" value="1"/>
</dbReference>
<reference evidence="6" key="1">
    <citation type="submission" date="2022-12" db="EMBL/GenBank/DDBJ databases">
        <authorList>
            <person name="Webb A."/>
        </authorList>
    </citation>
    <scope>NUCLEOTIDE SEQUENCE</scope>
    <source>
        <strain evidence="6">Hp1</strain>
    </source>
</reference>
<dbReference type="Proteomes" id="UP001162031">
    <property type="component" value="Unassembled WGS sequence"/>
</dbReference>
<dbReference type="SUPFAM" id="SSF50729">
    <property type="entry name" value="PH domain-like"/>
    <property type="match status" value="1"/>
</dbReference>
<evidence type="ECO:0000256" key="3">
    <source>
        <dbReference type="PIRSR" id="PIRSR630564-2"/>
    </source>
</evidence>